<dbReference type="PANTHER" id="PTHR10696:SF21">
    <property type="entry name" value="TAUD_TFDA-LIKE DOMAIN-CONTAINING PROTEIN"/>
    <property type="match status" value="1"/>
</dbReference>
<reference evidence="3 4" key="1">
    <citation type="submission" date="2016-02" db="EMBL/GenBank/DDBJ databases">
        <title>Complete genome sequence and transcriptome regulation of the pentose utilising yeast Sugiyamaella lignohabitans.</title>
        <authorList>
            <person name="Bellasio M."/>
            <person name="Peymann A."/>
            <person name="Valli M."/>
            <person name="Sipitzky M."/>
            <person name="Graf A."/>
            <person name="Sauer M."/>
            <person name="Marx H."/>
            <person name="Mattanovich D."/>
        </authorList>
    </citation>
    <scope>NUCLEOTIDE SEQUENCE [LARGE SCALE GENOMIC DNA]</scope>
    <source>
        <strain evidence="3 4">CBS 10342</strain>
    </source>
</reference>
<protein>
    <submittedName>
        <fullName evidence="3">Mitochondrial inner membrane protein</fullName>
    </submittedName>
</protein>
<dbReference type="OrthoDB" id="408743at2759"/>
<feature type="domain" description="TauD/TfdA-like" evidence="2">
    <location>
        <begin position="73"/>
        <end position="349"/>
    </location>
</feature>
<name>A0A167F4R6_9ASCO</name>
<dbReference type="GeneID" id="30034346"/>
<gene>
    <name evidence="3" type="ORF">AWJ20_2435</name>
</gene>
<organism evidence="3 4">
    <name type="scientific">Sugiyamaella lignohabitans</name>
    <dbReference type="NCBI Taxonomy" id="796027"/>
    <lineage>
        <taxon>Eukaryota</taxon>
        <taxon>Fungi</taxon>
        <taxon>Dikarya</taxon>
        <taxon>Ascomycota</taxon>
        <taxon>Saccharomycotina</taxon>
        <taxon>Dipodascomycetes</taxon>
        <taxon>Dipodascales</taxon>
        <taxon>Trichomonascaceae</taxon>
        <taxon>Sugiyamaella</taxon>
    </lineage>
</organism>
<evidence type="ECO:0000313" key="4">
    <source>
        <dbReference type="Proteomes" id="UP000189580"/>
    </source>
</evidence>
<accession>A0A167F4R6</accession>
<evidence type="ECO:0000313" key="3">
    <source>
        <dbReference type="EMBL" id="ANB14823.1"/>
    </source>
</evidence>
<dbReference type="KEGG" id="slb:AWJ20_2435"/>
<dbReference type="InterPro" id="IPR003819">
    <property type="entry name" value="TauD/TfdA-like"/>
</dbReference>
<sequence>MATKISSQFIVDTLQGSGNVTFEQVELPRTNQKKLETPHPSGSLLPLAVQAVSNPSTPVTLEEAIASVKALAEKNIINDQLATNGAILFRGLPLKNAQDFSKISHAFGYKPHEIIGIVVDRPELAPNVAPANESSHEINIGAHNESPQVPHAPAYVFFFCQRSPPIGGETPLGSSLELYHNINRDHPEIIKALSEKGVRNVITYRKEPAYPGNSTIYQAFGKEIKQGDSEEVQKAKIEAQIKRYNRDPKFTFHEWLEDGSLKVTNIVPPVRLQPGTGYPVLFTSLAAHYEALSRKTDSQRAKVQALPTYGDGTPIPEEHLAVILEETLKGRVLHKWQEGDLLVIDNRSTYRGKGY</sequence>
<dbReference type="Gene3D" id="3.60.130.10">
    <property type="entry name" value="Clavaminate synthase-like"/>
    <property type="match status" value="1"/>
</dbReference>
<dbReference type="SUPFAM" id="SSF51197">
    <property type="entry name" value="Clavaminate synthase-like"/>
    <property type="match status" value="1"/>
</dbReference>
<dbReference type="Pfam" id="PF02668">
    <property type="entry name" value="TauD"/>
    <property type="match status" value="1"/>
</dbReference>
<dbReference type="Proteomes" id="UP000189580">
    <property type="component" value="Chromosome b"/>
</dbReference>
<proteinExistence type="predicted"/>
<evidence type="ECO:0000256" key="1">
    <source>
        <dbReference type="ARBA" id="ARBA00023002"/>
    </source>
</evidence>
<dbReference type="RefSeq" id="XP_018737300.1">
    <property type="nucleotide sequence ID" value="XM_018879378.1"/>
</dbReference>
<keyword evidence="1" id="KW-0560">Oxidoreductase</keyword>
<evidence type="ECO:0000259" key="2">
    <source>
        <dbReference type="Pfam" id="PF02668"/>
    </source>
</evidence>
<dbReference type="InterPro" id="IPR050411">
    <property type="entry name" value="AlphaKG_dependent_hydroxylases"/>
</dbReference>
<dbReference type="PANTHER" id="PTHR10696">
    <property type="entry name" value="GAMMA-BUTYROBETAINE HYDROXYLASE-RELATED"/>
    <property type="match status" value="1"/>
</dbReference>
<keyword evidence="4" id="KW-1185">Reference proteome</keyword>
<dbReference type="GO" id="GO:0016491">
    <property type="term" value="F:oxidoreductase activity"/>
    <property type="evidence" value="ECO:0007669"/>
    <property type="project" value="UniProtKB-KW"/>
</dbReference>
<dbReference type="EMBL" id="CP014503">
    <property type="protein sequence ID" value="ANB14823.1"/>
    <property type="molecule type" value="Genomic_DNA"/>
</dbReference>
<dbReference type="AlphaFoldDB" id="A0A167F4R6"/>
<dbReference type="InterPro" id="IPR042098">
    <property type="entry name" value="TauD-like_sf"/>
</dbReference>